<evidence type="ECO:0000313" key="8">
    <source>
        <dbReference type="EMBL" id="GAL20783.1"/>
    </source>
</evidence>
<evidence type="ECO:0000256" key="6">
    <source>
        <dbReference type="PIRSR" id="PIRSR000699-2"/>
    </source>
</evidence>
<dbReference type="InterPro" id="IPR003188">
    <property type="entry name" value="PTS_IIA_lac/cel"/>
</dbReference>
<name>A0A090S1T4_9VIBR</name>
<evidence type="ECO:0000256" key="1">
    <source>
        <dbReference type="ARBA" id="ARBA00022448"/>
    </source>
</evidence>
<reference evidence="8 9" key="2">
    <citation type="submission" date="2014-09" db="EMBL/GenBank/DDBJ databases">
        <authorList>
            <consortium name="NBRP consortium"/>
            <person name="Sawabe T."/>
            <person name="Meirelles P."/>
            <person name="Nakanishi M."/>
            <person name="Sayaka M."/>
            <person name="Hattori M."/>
            <person name="Ohkuma M."/>
        </authorList>
    </citation>
    <scope>NUCLEOTIDE SEQUENCE [LARGE SCALE GENOMIC DNA]</scope>
    <source>
        <strain evidence="9">JCM19235</strain>
    </source>
</reference>
<dbReference type="GO" id="GO:0046872">
    <property type="term" value="F:metal ion binding"/>
    <property type="evidence" value="ECO:0007669"/>
    <property type="project" value="UniProtKB-KW"/>
</dbReference>
<evidence type="ECO:0000256" key="3">
    <source>
        <dbReference type="ARBA" id="ARBA00022679"/>
    </source>
</evidence>
<dbReference type="EC" id="2.7.1.69" evidence="8"/>
<dbReference type="EMBL" id="BBMR01000006">
    <property type="protein sequence ID" value="GAL20783.1"/>
    <property type="molecule type" value="Genomic_DNA"/>
</dbReference>
<feature type="modified residue" description="Phosphohistidine; by HPr" evidence="7">
    <location>
        <position position="75"/>
    </location>
</feature>
<evidence type="ECO:0000256" key="4">
    <source>
        <dbReference type="ARBA" id="ARBA00022683"/>
    </source>
</evidence>
<evidence type="ECO:0000256" key="5">
    <source>
        <dbReference type="PIRSR" id="PIRSR000699-1"/>
    </source>
</evidence>
<comment type="caution">
    <text evidence="8">The sequence shown here is derived from an EMBL/GenBank/DDBJ whole genome shotgun (WGS) entry which is preliminary data.</text>
</comment>
<feature type="active site" description="Tele-phosphohistidine intermediate" evidence="5">
    <location>
        <position position="75"/>
    </location>
</feature>
<protein>
    <submittedName>
        <fullName evidence="8">PTS systemcellobiose-specific IIA component</fullName>
        <ecNumber evidence="8">2.7.1.69</ecNumber>
    </submittedName>
</protein>
<keyword evidence="4" id="KW-0598">Phosphotransferase system</keyword>
<proteinExistence type="predicted"/>
<dbReference type="PANTHER" id="PTHR34382">
    <property type="entry name" value="PTS SYSTEM N,N'-DIACETYLCHITOBIOSE-SPECIFIC EIIA COMPONENT"/>
    <property type="match status" value="1"/>
</dbReference>
<dbReference type="GO" id="GO:0009401">
    <property type="term" value="P:phosphoenolpyruvate-dependent sugar phosphotransferase system"/>
    <property type="evidence" value="ECO:0007669"/>
    <property type="project" value="UniProtKB-KW"/>
</dbReference>
<keyword evidence="9" id="KW-1185">Reference proteome</keyword>
<gene>
    <name evidence="8" type="ORF">JCM19235_3785</name>
</gene>
<keyword evidence="6" id="KW-0479">Metal-binding</keyword>
<keyword evidence="2" id="KW-0762">Sugar transport</keyword>
<dbReference type="AlphaFoldDB" id="A0A090S1T4"/>
<comment type="cofactor">
    <cofactor evidence="6">
        <name>Mg(2+)</name>
        <dbReference type="ChEBI" id="CHEBI:18420"/>
    </cofactor>
    <text evidence="6">Binds 1 Mg(2+) ion per trimer.</text>
</comment>
<dbReference type="GO" id="GO:0016740">
    <property type="term" value="F:transferase activity"/>
    <property type="evidence" value="ECO:0007669"/>
    <property type="project" value="UniProtKB-KW"/>
</dbReference>
<keyword evidence="1" id="KW-0813">Transport</keyword>
<feature type="binding site" evidence="6">
    <location>
        <position position="78"/>
    </location>
    <ligand>
        <name>Mg(2+)</name>
        <dbReference type="ChEBI" id="CHEBI:18420"/>
        <note>ligand shared between all trimeric partners</note>
    </ligand>
</feature>
<organism evidence="8 9">
    <name type="scientific">Vibrio maritimus</name>
    <dbReference type="NCBI Taxonomy" id="990268"/>
    <lineage>
        <taxon>Bacteria</taxon>
        <taxon>Pseudomonadati</taxon>
        <taxon>Pseudomonadota</taxon>
        <taxon>Gammaproteobacteria</taxon>
        <taxon>Vibrionales</taxon>
        <taxon>Vibrionaceae</taxon>
        <taxon>Vibrio</taxon>
    </lineage>
</organism>
<dbReference type="Proteomes" id="UP000029228">
    <property type="component" value="Unassembled WGS sequence"/>
</dbReference>
<dbReference type="Gene3D" id="1.20.58.80">
    <property type="entry name" value="Phosphotransferase system, lactose/cellobiose-type IIA subunit"/>
    <property type="match status" value="1"/>
</dbReference>
<dbReference type="SUPFAM" id="SSF46973">
    <property type="entry name" value="Enzyme IIa from lactose specific PTS, IIa-lac"/>
    <property type="match status" value="1"/>
</dbReference>
<reference evidence="8 9" key="1">
    <citation type="submission" date="2014-09" db="EMBL/GenBank/DDBJ databases">
        <title>Vibrio maritimus JCM 19235. (C45) whole genome shotgun sequence.</title>
        <authorList>
            <person name="Sawabe T."/>
            <person name="Meirelles P."/>
            <person name="Nakanishi M."/>
            <person name="Sayaka M."/>
            <person name="Hattori M."/>
            <person name="Ohkuma M."/>
        </authorList>
    </citation>
    <scope>NUCLEOTIDE SEQUENCE [LARGE SCALE GENOMIC DNA]</scope>
    <source>
        <strain evidence="9">JCM19235</strain>
    </source>
</reference>
<keyword evidence="6" id="KW-0460">Magnesium</keyword>
<dbReference type="PROSITE" id="PS51095">
    <property type="entry name" value="PTS_EIIA_TYPE_3"/>
    <property type="match status" value="1"/>
</dbReference>
<dbReference type="OrthoDB" id="350602at2"/>
<evidence type="ECO:0000313" key="9">
    <source>
        <dbReference type="Proteomes" id="UP000029228"/>
    </source>
</evidence>
<dbReference type="PANTHER" id="PTHR34382:SF7">
    <property type="entry name" value="PTS SYSTEM N,N'-DIACETYLCHITOBIOSE-SPECIFIC EIIA COMPONENT"/>
    <property type="match status" value="1"/>
</dbReference>
<dbReference type="Pfam" id="PF02255">
    <property type="entry name" value="PTS_IIA"/>
    <property type="match status" value="1"/>
</dbReference>
<sequence length="114" mass="12368">MDLEVTIMGLICNAGEARSLSMEAIKCAREGNIDGAEQFLVQADEAIRQAHLVQTELIGADEGEGKIPVTLVMVHAQDHLMTTIQAIENARETVHLYQRLGKLEQAVANSAELA</sequence>
<dbReference type="PIRSF" id="PIRSF000699">
    <property type="entry name" value="PTS_IILac_III"/>
    <property type="match status" value="1"/>
</dbReference>
<evidence type="ECO:0000256" key="2">
    <source>
        <dbReference type="ARBA" id="ARBA00022597"/>
    </source>
</evidence>
<accession>A0A090S1T4</accession>
<dbReference type="CDD" id="cd00215">
    <property type="entry name" value="PTS_IIA_lac"/>
    <property type="match status" value="1"/>
</dbReference>
<keyword evidence="3 8" id="KW-0808">Transferase</keyword>
<dbReference type="STRING" id="990268.JCM19235_3785"/>
<dbReference type="InterPro" id="IPR036542">
    <property type="entry name" value="PTS_IIA_lac/cel_sf"/>
</dbReference>
<evidence type="ECO:0000256" key="7">
    <source>
        <dbReference type="PROSITE-ProRule" id="PRU00418"/>
    </source>
</evidence>